<sequence>MDRQMGGRWDGVCSGDGRSEPWIIGVGGRERIRTKGRNKDYIAEMEVKSRPDDKQQENGLSIFRFKHAVLGDDL</sequence>
<dbReference type="EMBL" id="KL596632">
    <property type="protein sequence ID" value="KER32645.1"/>
    <property type="molecule type" value="Genomic_DNA"/>
</dbReference>
<name>A0A075AA74_OPIVI</name>
<gene>
    <name evidence="1" type="ORF">T265_01332</name>
</gene>
<keyword evidence="2" id="KW-1185">Reference proteome</keyword>
<protein>
    <submittedName>
        <fullName evidence="1">Uncharacterized protein</fullName>
    </submittedName>
</protein>
<dbReference type="CTD" id="20315520"/>
<dbReference type="GeneID" id="20315520"/>
<accession>A0A075AA74</accession>
<evidence type="ECO:0000313" key="1">
    <source>
        <dbReference type="EMBL" id="KER32645.1"/>
    </source>
</evidence>
<dbReference type="AlphaFoldDB" id="A0A075AA74"/>
<reference evidence="1 2" key="1">
    <citation type="submission" date="2013-11" db="EMBL/GenBank/DDBJ databases">
        <title>Opisthorchis viverrini - life in the bile duct.</title>
        <authorList>
            <person name="Young N.D."/>
            <person name="Nagarajan N."/>
            <person name="Lin S.J."/>
            <person name="Korhonen P.K."/>
            <person name="Jex A.R."/>
            <person name="Hall R.S."/>
            <person name="Safavi-Hemami H."/>
            <person name="Kaewkong W."/>
            <person name="Bertrand D."/>
            <person name="Gao S."/>
            <person name="Seet Q."/>
            <person name="Wongkham S."/>
            <person name="Teh B.T."/>
            <person name="Wongkham C."/>
            <person name="Intapan P.M."/>
            <person name="Maleewong W."/>
            <person name="Yang X."/>
            <person name="Hu M."/>
            <person name="Wang Z."/>
            <person name="Hofmann A."/>
            <person name="Sternberg P.W."/>
            <person name="Tan P."/>
            <person name="Wang J."/>
            <person name="Gasser R.B."/>
        </authorList>
    </citation>
    <scope>NUCLEOTIDE SEQUENCE [LARGE SCALE GENOMIC DNA]</scope>
</reference>
<dbReference type="RefSeq" id="XP_009163602.1">
    <property type="nucleotide sequence ID" value="XM_009165338.1"/>
</dbReference>
<evidence type="ECO:0000313" key="2">
    <source>
        <dbReference type="Proteomes" id="UP000054324"/>
    </source>
</evidence>
<proteinExistence type="predicted"/>
<organism evidence="1 2">
    <name type="scientific">Opisthorchis viverrini</name>
    <name type="common">Southeast Asian liver fluke</name>
    <dbReference type="NCBI Taxonomy" id="6198"/>
    <lineage>
        <taxon>Eukaryota</taxon>
        <taxon>Metazoa</taxon>
        <taxon>Spiralia</taxon>
        <taxon>Lophotrochozoa</taxon>
        <taxon>Platyhelminthes</taxon>
        <taxon>Trematoda</taxon>
        <taxon>Digenea</taxon>
        <taxon>Opisthorchiida</taxon>
        <taxon>Opisthorchiata</taxon>
        <taxon>Opisthorchiidae</taxon>
        <taxon>Opisthorchis</taxon>
    </lineage>
</organism>
<dbReference type="Proteomes" id="UP000054324">
    <property type="component" value="Unassembled WGS sequence"/>
</dbReference>
<dbReference type="KEGG" id="ovi:T265_01332"/>